<keyword evidence="2" id="KW-1185">Reference proteome</keyword>
<dbReference type="EMBL" id="JAACLJ010000006">
    <property type="protein sequence ID" value="KAF4584089.1"/>
    <property type="molecule type" value="Genomic_DNA"/>
</dbReference>
<dbReference type="Proteomes" id="UP000562929">
    <property type="component" value="Unassembled WGS sequence"/>
</dbReference>
<dbReference type="AlphaFoldDB" id="A0A8H4Q3D8"/>
<organism evidence="1 2">
    <name type="scientific">Ophiocordyceps camponoti-floridani</name>
    <dbReference type="NCBI Taxonomy" id="2030778"/>
    <lineage>
        <taxon>Eukaryota</taxon>
        <taxon>Fungi</taxon>
        <taxon>Dikarya</taxon>
        <taxon>Ascomycota</taxon>
        <taxon>Pezizomycotina</taxon>
        <taxon>Sordariomycetes</taxon>
        <taxon>Hypocreomycetidae</taxon>
        <taxon>Hypocreales</taxon>
        <taxon>Ophiocordycipitaceae</taxon>
        <taxon>Ophiocordyceps</taxon>
    </lineage>
</organism>
<comment type="caution">
    <text evidence="1">The sequence shown here is derived from an EMBL/GenBank/DDBJ whole genome shotgun (WGS) entry which is preliminary data.</text>
</comment>
<accession>A0A8H4Q3D8</accession>
<sequence>MVRTLWKTLSGLAPFRQSTFARTPFKGPGGHDSSDYSTLGIESSDAADTVQNEVMAANQLAASIRPSAAWRLCSVTNKADLFRGDYGRGFGQLDAEGKRGYLQATSSRKHYIDSSSSCPLEERTFERR</sequence>
<protein>
    <submittedName>
        <fullName evidence="1">Uncharacterized protein</fullName>
    </submittedName>
</protein>
<evidence type="ECO:0000313" key="2">
    <source>
        <dbReference type="Proteomes" id="UP000562929"/>
    </source>
</evidence>
<reference evidence="1 2" key="1">
    <citation type="journal article" date="2020" name="G3 (Bethesda)">
        <title>Genetic Underpinnings of Host Manipulation by Ophiocordyceps as Revealed by Comparative Transcriptomics.</title>
        <authorList>
            <person name="Will I."/>
            <person name="Das B."/>
            <person name="Trinh T."/>
            <person name="Brachmann A."/>
            <person name="Ohm R.A."/>
            <person name="de Bekker C."/>
        </authorList>
    </citation>
    <scope>NUCLEOTIDE SEQUENCE [LARGE SCALE GENOMIC DNA]</scope>
    <source>
        <strain evidence="1 2">EC05</strain>
    </source>
</reference>
<proteinExistence type="predicted"/>
<name>A0A8H4Q3D8_9HYPO</name>
<evidence type="ECO:0000313" key="1">
    <source>
        <dbReference type="EMBL" id="KAF4584089.1"/>
    </source>
</evidence>
<gene>
    <name evidence="1" type="ORF">GQ602_005462</name>
</gene>